<keyword evidence="5" id="KW-1185">Reference proteome</keyword>
<dbReference type="InterPro" id="IPR057082">
    <property type="entry name" value="PH_C"/>
</dbReference>
<organism evidence="4 5">
    <name type="scientific">Amniculicola lignicola CBS 123094</name>
    <dbReference type="NCBI Taxonomy" id="1392246"/>
    <lineage>
        <taxon>Eukaryota</taxon>
        <taxon>Fungi</taxon>
        <taxon>Dikarya</taxon>
        <taxon>Ascomycota</taxon>
        <taxon>Pezizomycotina</taxon>
        <taxon>Dothideomycetes</taxon>
        <taxon>Pleosporomycetidae</taxon>
        <taxon>Pleosporales</taxon>
        <taxon>Amniculicolaceae</taxon>
        <taxon>Amniculicola</taxon>
    </lineage>
</organism>
<evidence type="ECO:0000313" key="5">
    <source>
        <dbReference type="Proteomes" id="UP000799779"/>
    </source>
</evidence>
<dbReference type="EMBL" id="ML977637">
    <property type="protein sequence ID" value="KAF1995536.1"/>
    <property type="molecule type" value="Genomic_DNA"/>
</dbReference>
<sequence length="1239" mass="138625">MEWQLLDYAKQAEDAAFGLHQFLADVPRHHKDIVGDIAGLYATSKALRTLYEELDVSRYGRFSGRIADHMKIALPSLDHTFKQIHRVVKSRDTKSPYNNEDIWEEACAVFGLQGISLSARLELYQTYLQILCKVLTGAPTDGEISRIRQRLIELFRNQEHPAPQLGYGLEEDSFISPEKSSFDLSRHPWYTMQQPPPTSPDSYGLQPGRLNNASPNHEVGLPHWAMNIFDGQHSSTPFNGYGQPSRCLGRDEPKAIQFLETDEFEKVMELPLENTGVWIRLYWRPSDSRARILFLTHDSAGSRTRYSIPLSALQILRTESCLQLCRINHKDGQLDLWANLRFTIYERMVLFFYTLVAMKRQDQAPSEPELVDYLHPGETEEFGGKVRDGTYLHALRIFKDRDSGGVRLQSALRRGPHKDIVVWTAFITEHIGKKSWVKRTEATTVEFLHLHPYLFCKNYSLPKGSSGRFQLNFTTSDDARCFVEVCAMLSMGYPQTVHYDTELSDQSGFQPISSSRKRPRPLSQPTVVYGSQPLIARNPPQTLRPFEYTDQIPYVARGIISSASSVSSQAAFSDNSSMSGLTDATEISTLFSDYEGSGGAKAGTLVAVPEEEEDEIRWTRPPPKPEILIEISTSRKKKPSSNKYSFGEEPNARTKQASQKQLPLLGSGSSRPNVFDGVPARANQTIKIERAKNKKTSKHRSSSGGGLSSKEESLTPKAPAAGKIPQAENIAPSSESLSAGVSALSIDETENTDIHILPEETVPNETNWEDIQEQLPEPWKWDLEYSSPSLTKEDSGCWTCTPMDGDGPKEFPLTIAKAPVVIPVEYRWPPVAAVAPPPDPQPSPIDCADALPIQTIRDIFTTFKGCIGMYFLRNALLQLIVPKEFDTEWASSHLPHKYGGLKICYIYGTMEPTMNPSKTDTTLNKEKSPVPWAFFQRGSQKASVSSSQTTKLNDHIEARTKSTLRQGRFSGRIGLRTTCKDGNPYLLMSSHVITEALISRARRSVFSLKPDADEILEGDWNNHVEIWAGNAKAGTIGKTFDPDADIYPTGFRYDLTLVKLAPTAFKEVKSPIANMGWLSREAWLNLRRATNPIKILGNPEQEGKTLKSSRPSDILIVGEGIFLNKTSTTNDYGNDPTLWNDLISRSVLYRVNKDFENPNGYSGIALYTEGLRTDRTTGPGIIGFQSFVQRSGHVQNFNMEGQALDKRIQAGRVAFYGAFMCPEEIKEHTIACEAAESLP</sequence>
<feature type="compositionally biased region" description="Basic residues" evidence="1">
    <location>
        <begin position="692"/>
        <end position="701"/>
    </location>
</feature>
<feature type="domain" description="PH" evidence="3">
    <location>
        <begin position="380"/>
        <end position="489"/>
    </location>
</feature>
<evidence type="ECO:0000256" key="1">
    <source>
        <dbReference type="SAM" id="MobiDB-lite"/>
    </source>
</evidence>
<dbReference type="Pfam" id="PF23074">
    <property type="entry name" value="PH_FT_N"/>
    <property type="match status" value="1"/>
</dbReference>
<evidence type="ECO:0000259" key="3">
    <source>
        <dbReference type="Pfam" id="PF23076"/>
    </source>
</evidence>
<proteinExistence type="predicted"/>
<accession>A0A6A5WD26</accession>
<dbReference type="OrthoDB" id="5384519at2759"/>
<feature type="compositionally biased region" description="Polar residues" evidence="1">
    <location>
        <begin position="653"/>
        <end position="672"/>
    </location>
</feature>
<name>A0A6A5WD26_9PLEO</name>
<dbReference type="InterPro" id="IPR057081">
    <property type="entry name" value="PH_N"/>
</dbReference>
<evidence type="ECO:0000313" key="4">
    <source>
        <dbReference type="EMBL" id="KAF1995536.1"/>
    </source>
</evidence>
<evidence type="ECO:0000259" key="2">
    <source>
        <dbReference type="Pfam" id="PF23074"/>
    </source>
</evidence>
<protein>
    <submittedName>
        <fullName evidence="4">Uncharacterized protein</fullName>
    </submittedName>
</protein>
<feature type="domain" description="PH" evidence="2">
    <location>
        <begin position="253"/>
        <end position="364"/>
    </location>
</feature>
<feature type="region of interest" description="Disordered" evidence="1">
    <location>
        <begin position="608"/>
        <end position="735"/>
    </location>
</feature>
<dbReference type="Proteomes" id="UP000799779">
    <property type="component" value="Unassembled WGS sequence"/>
</dbReference>
<dbReference type="AlphaFoldDB" id="A0A6A5WD26"/>
<reference evidence="4" key="1">
    <citation type="journal article" date="2020" name="Stud. Mycol.">
        <title>101 Dothideomycetes genomes: a test case for predicting lifestyles and emergence of pathogens.</title>
        <authorList>
            <person name="Haridas S."/>
            <person name="Albert R."/>
            <person name="Binder M."/>
            <person name="Bloem J."/>
            <person name="Labutti K."/>
            <person name="Salamov A."/>
            <person name="Andreopoulos B."/>
            <person name="Baker S."/>
            <person name="Barry K."/>
            <person name="Bills G."/>
            <person name="Bluhm B."/>
            <person name="Cannon C."/>
            <person name="Castanera R."/>
            <person name="Culley D."/>
            <person name="Daum C."/>
            <person name="Ezra D."/>
            <person name="Gonzalez J."/>
            <person name="Henrissat B."/>
            <person name="Kuo A."/>
            <person name="Liang C."/>
            <person name="Lipzen A."/>
            <person name="Lutzoni F."/>
            <person name="Magnuson J."/>
            <person name="Mondo S."/>
            <person name="Nolan M."/>
            <person name="Ohm R."/>
            <person name="Pangilinan J."/>
            <person name="Park H.-J."/>
            <person name="Ramirez L."/>
            <person name="Alfaro M."/>
            <person name="Sun H."/>
            <person name="Tritt A."/>
            <person name="Yoshinaga Y."/>
            <person name="Zwiers L.-H."/>
            <person name="Turgeon B."/>
            <person name="Goodwin S."/>
            <person name="Spatafora J."/>
            <person name="Crous P."/>
            <person name="Grigoriev I."/>
        </authorList>
    </citation>
    <scope>NUCLEOTIDE SEQUENCE</scope>
    <source>
        <strain evidence="4">CBS 123094</strain>
    </source>
</reference>
<dbReference type="Pfam" id="PF23076">
    <property type="entry name" value="PH_FT_C"/>
    <property type="match status" value="1"/>
</dbReference>
<gene>
    <name evidence="4" type="ORF">P154DRAFT_343151</name>
</gene>